<dbReference type="EMBL" id="JYDP01000085">
    <property type="protein sequence ID" value="KRZ08544.1"/>
    <property type="molecule type" value="Genomic_DNA"/>
</dbReference>
<comment type="caution">
    <text evidence="1">The sequence shown here is derived from an EMBL/GenBank/DDBJ whole genome shotgun (WGS) entry which is preliminary data.</text>
</comment>
<feature type="non-terminal residue" evidence="1">
    <location>
        <position position="126"/>
    </location>
</feature>
<keyword evidence="2" id="KW-1185">Reference proteome</keyword>
<proteinExistence type="predicted"/>
<evidence type="ECO:0000313" key="1">
    <source>
        <dbReference type="EMBL" id="KRZ08544.1"/>
    </source>
</evidence>
<gene>
    <name evidence="1" type="ORF">T11_2543</name>
</gene>
<reference evidence="1 2" key="1">
    <citation type="submission" date="2015-01" db="EMBL/GenBank/DDBJ databases">
        <title>Evolution of Trichinella species and genotypes.</title>
        <authorList>
            <person name="Korhonen P.K."/>
            <person name="Edoardo P."/>
            <person name="Giuseppe L.R."/>
            <person name="Gasser R.B."/>
        </authorList>
    </citation>
    <scope>NUCLEOTIDE SEQUENCE [LARGE SCALE GENOMIC DNA]</scope>
    <source>
        <strain evidence="1">ISS1029</strain>
    </source>
</reference>
<dbReference type="Proteomes" id="UP000055024">
    <property type="component" value="Unassembled WGS sequence"/>
</dbReference>
<name>A0A0V1HEA6_9BILA</name>
<protein>
    <submittedName>
        <fullName evidence="1">Uncharacterized protein</fullName>
    </submittedName>
</protein>
<accession>A0A0V1HEA6</accession>
<evidence type="ECO:0000313" key="2">
    <source>
        <dbReference type="Proteomes" id="UP000055024"/>
    </source>
</evidence>
<sequence length="126" mass="14200">MEINFKGNMPNLMKGATPNELVKGVTANSMTINHWQRDRASLPFLFWSNMPNLMKGATPNELVKGVTANSMTINHWQRDRASNDHHWIGAETSVSSLRQLRILIAIHNAKDFTSLSIPSQMDRVIS</sequence>
<organism evidence="1 2">
    <name type="scientific">Trichinella zimbabwensis</name>
    <dbReference type="NCBI Taxonomy" id="268475"/>
    <lineage>
        <taxon>Eukaryota</taxon>
        <taxon>Metazoa</taxon>
        <taxon>Ecdysozoa</taxon>
        <taxon>Nematoda</taxon>
        <taxon>Enoplea</taxon>
        <taxon>Dorylaimia</taxon>
        <taxon>Trichinellida</taxon>
        <taxon>Trichinellidae</taxon>
        <taxon>Trichinella</taxon>
    </lineage>
</organism>
<dbReference type="AlphaFoldDB" id="A0A0V1HEA6"/>
<dbReference type="OrthoDB" id="5931728at2759"/>